<dbReference type="EMBL" id="JBHSZZ010000015">
    <property type="protein sequence ID" value="MFC7185956.1"/>
    <property type="molecule type" value="Genomic_DNA"/>
</dbReference>
<keyword evidence="4" id="KW-0520">NAD</keyword>
<feature type="transmembrane region" description="Helical" evidence="5">
    <location>
        <begin position="9"/>
        <end position="28"/>
    </location>
</feature>
<dbReference type="GO" id="GO:0006813">
    <property type="term" value="P:potassium ion transport"/>
    <property type="evidence" value="ECO:0007669"/>
    <property type="project" value="UniProtKB-KW"/>
</dbReference>
<dbReference type="InterPro" id="IPR006036">
    <property type="entry name" value="K_uptake_TrkA"/>
</dbReference>
<feature type="domain" description="RCK N-terminal" evidence="6">
    <location>
        <begin position="339"/>
        <end position="447"/>
    </location>
</feature>
<keyword evidence="2" id="KW-0633">Potassium transport</keyword>
<dbReference type="PRINTS" id="PR00335">
    <property type="entry name" value="KUPTAKETRKA"/>
</dbReference>
<sequence length="545" mass="58227">MDSWKRRVVGYFGFVLFVLIFTAVAYRYGMRVYEGDPRTMVEALRFSVEMFTTTGFGGDAPWESQQLNAFIAVMDLVGMVLLIGALPVVVTPLLEEAFSTSAPTSLDGEVSDHVVVCSDTSRATALLEELDSREIPYAVVEPDADRAVRLHEAGRTVIRVDPESVEGLAAANLADARALVTDVSDQVDASIVLAAKELAPDVRVISVVEDPDRERYHRLAGADEVLSPRSLLGESLAAKVTTALQTDIDEAVAIGDSLQLSEVSIPHGSPLAGSTLADSGIRERAGVNVIGAWFNGEFDAAPPPDATLSAGTVLLVSGRPDQLERLVDLTNSATRRFGAGETVVIGYGQVGRTVTEVVADADLPVTVVDREDAEGVDVVGDATEPETLRDAGVESAQTVVLALPDDTTTEFTTLVVRDLAPNTQVLARVEETASVRKMHRAGADYVLSLATVTGRLSASTVIEDRDVLSLNQQIEVVRSRVPRLSGRTIGRANVRETTGCTVIAVERDGGEVLTEIGPDTRIGTDDRLVVVGTDEGIRSFERQFA</sequence>
<dbReference type="InterPro" id="IPR036291">
    <property type="entry name" value="NAD(P)-bd_dom_sf"/>
</dbReference>
<feature type="domain" description="RCK N-terminal" evidence="6">
    <location>
        <begin position="111"/>
        <end position="227"/>
    </location>
</feature>
<keyword evidence="9" id="KW-1185">Reference proteome</keyword>
<dbReference type="InterPro" id="IPR050721">
    <property type="entry name" value="Trk_Ktr_HKT_K-transport"/>
</dbReference>
<organism evidence="8 9">
    <name type="scientific">Halorubrum yunnanense</name>
    <dbReference type="NCBI Taxonomy" id="1526162"/>
    <lineage>
        <taxon>Archaea</taxon>
        <taxon>Methanobacteriati</taxon>
        <taxon>Methanobacteriota</taxon>
        <taxon>Stenosarchaea group</taxon>
        <taxon>Halobacteria</taxon>
        <taxon>Halobacteriales</taxon>
        <taxon>Haloferacaceae</taxon>
        <taxon>Halorubrum</taxon>
    </lineage>
</organism>
<keyword evidence="8" id="KW-0406">Ion transport</keyword>
<dbReference type="PANTHER" id="PTHR43833">
    <property type="entry name" value="POTASSIUM CHANNEL PROTEIN 2-RELATED-RELATED"/>
    <property type="match status" value="1"/>
</dbReference>
<dbReference type="Pfam" id="PF02080">
    <property type="entry name" value="TrkA_C"/>
    <property type="match status" value="2"/>
</dbReference>
<dbReference type="PROSITE" id="PS51202">
    <property type="entry name" value="RCK_C"/>
    <property type="match status" value="2"/>
</dbReference>
<keyword evidence="8" id="KW-0813">Transport</keyword>
<dbReference type="SUPFAM" id="SSF116726">
    <property type="entry name" value="TrkA C-terminal domain-like"/>
    <property type="match status" value="2"/>
</dbReference>
<dbReference type="InterPro" id="IPR036721">
    <property type="entry name" value="RCK_C_sf"/>
</dbReference>
<reference evidence="8 9" key="1">
    <citation type="journal article" date="2019" name="Int. J. Syst. Evol. Microbiol.">
        <title>The Global Catalogue of Microorganisms (GCM) 10K type strain sequencing project: providing services to taxonomists for standard genome sequencing and annotation.</title>
        <authorList>
            <consortium name="The Broad Institute Genomics Platform"/>
            <consortium name="The Broad Institute Genome Sequencing Center for Infectious Disease"/>
            <person name="Wu L."/>
            <person name="Ma J."/>
        </authorList>
    </citation>
    <scope>NUCLEOTIDE SEQUENCE [LARGE SCALE GENOMIC DNA]</scope>
    <source>
        <strain evidence="8 9">Q85</strain>
    </source>
</reference>
<dbReference type="SUPFAM" id="SSF51735">
    <property type="entry name" value="NAD(P)-binding Rossmann-fold domains"/>
    <property type="match status" value="2"/>
</dbReference>
<evidence type="ECO:0000256" key="2">
    <source>
        <dbReference type="ARBA" id="ARBA00022538"/>
    </source>
</evidence>
<name>A0ABD5YF67_9EURY</name>
<keyword evidence="8" id="KW-0407">Ion channel</keyword>
<dbReference type="InterPro" id="IPR006037">
    <property type="entry name" value="RCK_C"/>
</dbReference>
<dbReference type="Gene3D" id="1.10.287.70">
    <property type="match status" value="1"/>
</dbReference>
<dbReference type="SUPFAM" id="SSF81324">
    <property type="entry name" value="Voltage-gated potassium channels"/>
    <property type="match status" value="1"/>
</dbReference>
<keyword evidence="5" id="KW-1133">Transmembrane helix</keyword>
<evidence type="ECO:0000256" key="3">
    <source>
        <dbReference type="ARBA" id="ARBA00022958"/>
    </source>
</evidence>
<dbReference type="GO" id="GO:0034220">
    <property type="term" value="P:monoatomic ion transmembrane transport"/>
    <property type="evidence" value="ECO:0007669"/>
    <property type="project" value="UniProtKB-KW"/>
</dbReference>
<keyword evidence="3" id="KW-0630">Potassium</keyword>
<dbReference type="Pfam" id="PF02254">
    <property type="entry name" value="TrkA_N"/>
    <property type="match status" value="2"/>
</dbReference>
<evidence type="ECO:0000256" key="4">
    <source>
        <dbReference type="ARBA" id="ARBA00023027"/>
    </source>
</evidence>
<accession>A0ABD5YF67</accession>
<evidence type="ECO:0000259" key="7">
    <source>
        <dbReference type="PROSITE" id="PS51202"/>
    </source>
</evidence>
<dbReference type="Proteomes" id="UP001596390">
    <property type="component" value="Unassembled WGS sequence"/>
</dbReference>
<dbReference type="InterPro" id="IPR003148">
    <property type="entry name" value="RCK_N"/>
</dbReference>
<protein>
    <submittedName>
        <fullName evidence="8">Potassium channel family protein</fullName>
    </submittedName>
</protein>
<feature type="domain" description="RCK C-terminal" evidence="7">
    <location>
        <begin position="248"/>
        <end position="332"/>
    </location>
</feature>
<keyword evidence="5" id="KW-0812">Transmembrane</keyword>
<evidence type="ECO:0000256" key="1">
    <source>
        <dbReference type="ARBA" id="ARBA00003660"/>
    </source>
</evidence>
<keyword evidence="5" id="KW-0472">Membrane</keyword>
<dbReference type="Gene3D" id="3.30.70.1450">
    <property type="entry name" value="Regulator of K+ conductance, C-terminal domain"/>
    <property type="match status" value="2"/>
</dbReference>
<dbReference type="PANTHER" id="PTHR43833:SF9">
    <property type="entry name" value="POTASSIUM CHANNEL PROTEIN YUGO-RELATED"/>
    <property type="match status" value="1"/>
</dbReference>
<dbReference type="AlphaFoldDB" id="A0ABD5YF67"/>
<evidence type="ECO:0000313" key="9">
    <source>
        <dbReference type="Proteomes" id="UP001596390"/>
    </source>
</evidence>
<dbReference type="Gene3D" id="3.40.50.720">
    <property type="entry name" value="NAD(P)-binding Rossmann-like Domain"/>
    <property type="match status" value="2"/>
</dbReference>
<evidence type="ECO:0000259" key="6">
    <source>
        <dbReference type="PROSITE" id="PS51201"/>
    </source>
</evidence>
<evidence type="ECO:0000313" key="8">
    <source>
        <dbReference type="EMBL" id="MFC7185956.1"/>
    </source>
</evidence>
<gene>
    <name evidence="8" type="ORF">ACFQMK_03435</name>
</gene>
<proteinExistence type="predicted"/>
<feature type="domain" description="RCK C-terminal" evidence="7">
    <location>
        <begin position="465"/>
        <end position="545"/>
    </location>
</feature>
<comment type="function">
    <text evidence="1">Part of a potassium transport system.</text>
</comment>
<dbReference type="RefSeq" id="WP_267662936.1">
    <property type="nucleotide sequence ID" value="NZ_JAODIX010000015.1"/>
</dbReference>
<dbReference type="PROSITE" id="PS51201">
    <property type="entry name" value="RCK_N"/>
    <property type="match status" value="2"/>
</dbReference>
<comment type="caution">
    <text evidence="8">The sequence shown here is derived from an EMBL/GenBank/DDBJ whole genome shotgun (WGS) entry which is preliminary data.</text>
</comment>
<evidence type="ECO:0000256" key="5">
    <source>
        <dbReference type="SAM" id="Phobius"/>
    </source>
</evidence>